<dbReference type="InterPro" id="IPR011335">
    <property type="entry name" value="Restrct_endonuc-II-like"/>
</dbReference>
<dbReference type="SUPFAM" id="SSF52980">
    <property type="entry name" value="Restriction endonuclease-like"/>
    <property type="match status" value="1"/>
</dbReference>
<proteinExistence type="inferred from homology"/>
<dbReference type="NCBIfam" id="NF009151">
    <property type="entry name" value="PRK12497.1-5"/>
    <property type="match status" value="1"/>
</dbReference>
<evidence type="ECO:0000313" key="4">
    <source>
        <dbReference type="Proteomes" id="UP000245168"/>
    </source>
</evidence>
<dbReference type="AlphaFoldDB" id="A0A2U2BWK2"/>
<evidence type="ECO:0000313" key="3">
    <source>
        <dbReference type="EMBL" id="PWE18398.1"/>
    </source>
</evidence>
<dbReference type="InterPro" id="IPR011856">
    <property type="entry name" value="tRNA_endonuc-like_dom_sf"/>
</dbReference>
<comment type="caution">
    <text evidence="3">The sequence shown here is derived from an EMBL/GenBank/DDBJ whole genome shotgun (WGS) entry which is preliminary data.</text>
</comment>
<dbReference type="GO" id="GO:0003676">
    <property type="term" value="F:nucleic acid binding"/>
    <property type="evidence" value="ECO:0007669"/>
    <property type="project" value="InterPro"/>
</dbReference>
<dbReference type="PANTHER" id="PTHR34039:SF1">
    <property type="entry name" value="UPF0102 PROTEIN YRAN"/>
    <property type="match status" value="1"/>
</dbReference>
<comment type="similarity">
    <text evidence="1 2">Belongs to the UPF0102 family.</text>
</comment>
<organism evidence="3 4">
    <name type="scientific">Marinicauda salina</name>
    <dbReference type="NCBI Taxonomy" id="2135793"/>
    <lineage>
        <taxon>Bacteria</taxon>
        <taxon>Pseudomonadati</taxon>
        <taxon>Pseudomonadota</taxon>
        <taxon>Alphaproteobacteria</taxon>
        <taxon>Maricaulales</taxon>
        <taxon>Maricaulaceae</taxon>
        <taxon>Marinicauda</taxon>
    </lineage>
</organism>
<accession>A0A2U2BWK2</accession>
<dbReference type="Proteomes" id="UP000245168">
    <property type="component" value="Unassembled WGS sequence"/>
</dbReference>
<protein>
    <recommendedName>
        <fullName evidence="2">UPF0102 protein DDZ18_01975</fullName>
    </recommendedName>
</protein>
<dbReference type="Pfam" id="PF02021">
    <property type="entry name" value="UPF0102"/>
    <property type="match status" value="1"/>
</dbReference>
<sequence length="132" mass="15069">MEREPTRRRRAAERRGRRAERLVALWLSLQGWRILDRRARTAAGEIDLVARRGRVLAFVEVKRRAAMASAAEAVSPRQRARLLRAAALWRAARPDCSGLEPRFDVMLTAPWRPPRHLPGAFRAEGEDAARLL</sequence>
<dbReference type="EMBL" id="QEXV01000001">
    <property type="protein sequence ID" value="PWE18398.1"/>
    <property type="molecule type" value="Genomic_DNA"/>
</dbReference>
<dbReference type="InterPro" id="IPR003509">
    <property type="entry name" value="UPF0102_YraN-like"/>
</dbReference>
<reference evidence="4" key="1">
    <citation type="submission" date="2018-05" db="EMBL/GenBank/DDBJ databases">
        <authorList>
            <person name="Liu B.-T."/>
        </authorList>
    </citation>
    <scope>NUCLEOTIDE SEQUENCE [LARGE SCALE GENOMIC DNA]</scope>
    <source>
        <strain evidence="4">WD6-1</strain>
    </source>
</reference>
<name>A0A2U2BWK2_9PROT</name>
<keyword evidence="4" id="KW-1185">Reference proteome</keyword>
<dbReference type="PANTHER" id="PTHR34039">
    <property type="entry name" value="UPF0102 PROTEIN YRAN"/>
    <property type="match status" value="1"/>
</dbReference>
<dbReference type="NCBIfam" id="TIGR00252">
    <property type="entry name" value="YraN family protein"/>
    <property type="match status" value="1"/>
</dbReference>
<dbReference type="HAMAP" id="MF_00048">
    <property type="entry name" value="UPF0102"/>
    <property type="match status" value="1"/>
</dbReference>
<gene>
    <name evidence="3" type="ORF">DDZ18_01975</name>
</gene>
<dbReference type="Gene3D" id="3.40.1350.10">
    <property type="match status" value="1"/>
</dbReference>
<dbReference type="OrthoDB" id="9812968at2"/>
<evidence type="ECO:0000256" key="2">
    <source>
        <dbReference type="HAMAP-Rule" id="MF_00048"/>
    </source>
</evidence>
<evidence type="ECO:0000256" key="1">
    <source>
        <dbReference type="ARBA" id="ARBA00006738"/>
    </source>
</evidence>